<proteinExistence type="predicted"/>
<reference evidence="2 3" key="1">
    <citation type="submission" date="2016-04" db="EMBL/GenBank/DDBJ databases">
        <title>Complete genome sequence of Dokdonella koreensis DS-123T.</title>
        <authorList>
            <person name="Kim J.F."/>
            <person name="Lee H."/>
            <person name="Kwak M.-J."/>
        </authorList>
    </citation>
    <scope>NUCLEOTIDE SEQUENCE [LARGE SCALE GENOMIC DNA]</scope>
    <source>
        <strain evidence="2 3">DS-123</strain>
    </source>
</reference>
<dbReference type="AlphaFoldDB" id="A0A160DRS2"/>
<dbReference type="KEGG" id="dko:I596_886"/>
<accession>A0A160DRS2</accession>
<evidence type="ECO:0000256" key="1">
    <source>
        <dbReference type="SAM" id="MobiDB-lite"/>
    </source>
</evidence>
<feature type="region of interest" description="Disordered" evidence="1">
    <location>
        <begin position="18"/>
        <end position="92"/>
    </location>
</feature>
<name>A0A160DRS2_9GAMM</name>
<evidence type="ECO:0000313" key="3">
    <source>
        <dbReference type="Proteomes" id="UP000076830"/>
    </source>
</evidence>
<organism evidence="2 3">
    <name type="scientific">Dokdonella koreensis DS-123</name>
    <dbReference type="NCBI Taxonomy" id="1300342"/>
    <lineage>
        <taxon>Bacteria</taxon>
        <taxon>Pseudomonadati</taxon>
        <taxon>Pseudomonadota</taxon>
        <taxon>Gammaproteobacteria</taxon>
        <taxon>Lysobacterales</taxon>
        <taxon>Rhodanobacteraceae</taxon>
        <taxon>Dokdonella</taxon>
    </lineage>
</organism>
<keyword evidence="3" id="KW-1185">Reference proteome</keyword>
<dbReference type="Proteomes" id="UP000076830">
    <property type="component" value="Chromosome"/>
</dbReference>
<evidence type="ECO:0000313" key="2">
    <source>
        <dbReference type="EMBL" id="ANB16917.1"/>
    </source>
</evidence>
<gene>
    <name evidence="2" type="ORF">I596_886</name>
</gene>
<protein>
    <submittedName>
        <fullName evidence="2">Uncharacterized protein</fullName>
    </submittedName>
</protein>
<dbReference type="EMBL" id="CP015249">
    <property type="protein sequence ID" value="ANB16917.1"/>
    <property type="molecule type" value="Genomic_DNA"/>
</dbReference>
<sequence>MLWLWPLAFFALKQAEHRRAARPVSERSALGRRASSSEKHRGRRTRRLLVPFGPSRNVRETSLTSRQRWPARVAARDGPPHKGLGRAADESS</sequence>